<gene>
    <name evidence="9" type="ORF">CI238_07333</name>
</gene>
<dbReference type="FunFam" id="3.40.605.10:FF:000026">
    <property type="entry name" value="Aldehyde dehydrogenase, putative"/>
    <property type="match status" value="1"/>
</dbReference>
<dbReference type="STRING" id="1573173.A0A161WE71"/>
<dbReference type="Pfam" id="PF00171">
    <property type="entry name" value="Aldedh"/>
    <property type="match status" value="1"/>
</dbReference>
<keyword evidence="10" id="KW-1185">Reference proteome</keyword>
<dbReference type="InterPro" id="IPR016163">
    <property type="entry name" value="Ald_DH_C"/>
</dbReference>
<evidence type="ECO:0000259" key="8">
    <source>
        <dbReference type="Pfam" id="PF00171"/>
    </source>
</evidence>
<organism evidence="9 10">
    <name type="scientific">Colletotrichum incanum</name>
    <name type="common">Soybean anthracnose fungus</name>
    <dbReference type="NCBI Taxonomy" id="1573173"/>
    <lineage>
        <taxon>Eukaryota</taxon>
        <taxon>Fungi</taxon>
        <taxon>Dikarya</taxon>
        <taxon>Ascomycota</taxon>
        <taxon>Pezizomycotina</taxon>
        <taxon>Sordariomycetes</taxon>
        <taxon>Hypocreomycetidae</taxon>
        <taxon>Glomerellales</taxon>
        <taxon>Glomerellaceae</taxon>
        <taxon>Colletotrichum</taxon>
        <taxon>Colletotrichum spaethianum species complex</taxon>
    </lineage>
</organism>
<dbReference type="AlphaFoldDB" id="A0A161WE71"/>
<dbReference type="GO" id="GO:0004029">
    <property type="term" value="F:aldehyde dehydrogenase (NAD+) activity"/>
    <property type="evidence" value="ECO:0007669"/>
    <property type="project" value="UniProtKB-EC"/>
</dbReference>
<dbReference type="FunFam" id="3.40.605.10:FF:000050">
    <property type="entry name" value="Aldehyde dehydrogenase, mitochondrial"/>
    <property type="match status" value="1"/>
</dbReference>
<feature type="active site" evidence="6">
    <location>
        <position position="282"/>
    </location>
</feature>
<evidence type="ECO:0000313" key="9">
    <source>
        <dbReference type="EMBL" id="KZL82678.1"/>
    </source>
</evidence>
<reference evidence="9 10" key="1">
    <citation type="submission" date="2015-06" db="EMBL/GenBank/DDBJ databases">
        <title>Survival trade-offs in plant roots during colonization by closely related pathogenic and mutualistic fungi.</title>
        <authorList>
            <person name="Hacquard S."/>
            <person name="Kracher B."/>
            <person name="Hiruma K."/>
            <person name="Weinman A."/>
            <person name="Muench P."/>
            <person name="Garrido Oter R."/>
            <person name="Ver Loren van Themaat E."/>
            <person name="Dallerey J.-F."/>
            <person name="Damm U."/>
            <person name="Henrissat B."/>
            <person name="Lespinet O."/>
            <person name="Thon M."/>
            <person name="Kemen E."/>
            <person name="McHardy A.C."/>
            <person name="Schulze-Lefert P."/>
            <person name="O'Connell R.J."/>
        </authorList>
    </citation>
    <scope>NUCLEOTIDE SEQUENCE [LARGE SCALE GENOMIC DNA]</scope>
    <source>
        <strain evidence="9 10">MAFF 238704</strain>
    </source>
</reference>
<dbReference type="Gene3D" id="3.40.605.10">
    <property type="entry name" value="Aldehyde Dehydrogenase, Chain A, domain 1"/>
    <property type="match status" value="1"/>
</dbReference>
<evidence type="ECO:0000256" key="4">
    <source>
        <dbReference type="ARBA" id="ARBA00044146"/>
    </source>
</evidence>
<dbReference type="PROSITE" id="PS00687">
    <property type="entry name" value="ALDEHYDE_DEHYDR_GLU"/>
    <property type="match status" value="1"/>
</dbReference>
<dbReference type="EC" id="1.2.1.3" evidence="3"/>
<evidence type="ECO:0000256" key="2">
    <source>
        <dbReference type="ARBA" id="ARBA00023002"/>
    </source>
</evidence>
<evidence type="ECO:0000256" key="5">
    <source>
        <dbReference type="ARBA" id="ARBA00049194"/>
    </source>
</evidence>
<sequence>LIPLPCFVCFNHHIHTYKMGLSVELKTPVTGAYTQPTGLFINNEWVEGVDKQTFEVINPSTEEVITSVHEATEKDVDIAVAAARKAFEGEWRKVPPSQRGVLLNKLADLAEKNTDLLAAVESLDNGKSISMAKGDVGAVVGCLRYYGGWADKIEGKTIDVAHDMFHYTRSEPIGVCAQIIPWNFPLLMLSWKIAPALATGNTIVMKTAEQTPLSALVFANLVKEAGFPPGVFNLINGFGKVAGAALSSHMDVDKIAFTGSTLVGRQIMKAAASSNLKKVTLELGGKSPNIVFNDADIEQAISWVNFGIYYNHGQCCCAGTRIFVQEGIYDKFLAAFKKRAEQNKVGDPFHPETFQGPQVSQLQFDRIMGYIKAGKEEGATVETGGARHGDKGYFIQPTIFSNVRPDMKIMQEEIFGPVCAIAKFKDEEEVIKLGNDTTYGLAAAVHTTDLNTAIRVSNAIKAGTVWVNCYNMLSYQVPFGGFKESGIGRELGEAALSNYTQNKSVAIRLGGALF</sequence>
<comment type="caution">
    <text evidence="9">The sequence shown here is derived from an EMBL/GenBank/DDBJ whole genome shotgun (WGS) entry which is preliminary data.</text>
</comment>
<dbReference type="InterPro" id="IPR016162">
    <property type="entry name" value="Ald_DH_N"/>
</dbReference>
<dbReference type="CDD" id="cd07091">
    <property type="entry name" value="ALDH_F1-2_Ald2-like"/>
    <property type="match status" value="1"/>
</dbReference>
<evidence type="ECO:0000256" key="1">
    <source>
        <dbReference type="ARBA" id="ARBA00009986"/>
    </source>
</evidence>
<dbReference type="InterPro" id="IPR016160">
    <property type="entry name" value="Ald_DH_CS_CYS"/>
</dbReference>
<keyword evidence="2 7" id="KW-0560">Oxidoreductase</keyword>
<accession>A0A161WE71</accession>
<dbReference type="Gene3D" id="3.40.309.10">
    <property type="entry name" value="Aldehyde Dehydrogenase, Chain A, domain 2"/>
    <property type="match status" value="1"/>
</dbReference>
<proteinExistence type="inferred from homology"/>
<feature type="non-terminal residue" evidence="9">
    <location>
        <position position="1"/>
    </location>
</feature>
<protein>
    <recommendedName>
        <fullName evidence="4">Aldehyde dehydrogenase</fullName>
        <ecNumber evidence="3">1.2.1.3</ecNumber>
    </recommendedName>
</protein>
<evidence type="ECO:0000256" key="3">
    <source>
        <dbReference type="ARBA" id="ARBA00024226"/>
    </source>
</evidence>
<dbReference type="SUPFAM" id="SSF53720">
    <property type="entry name" value="ALDH-like"/>
    <property type="match status" value="1"/>
</dbReference>
<feature type="domain" description="Aldehyde dehydrogenase" evidence="8">
    <location>
        <begin position="45"/>
        <end position="505"/>
    </location>
</feature>
<dbReference type="InterPro" id="IPR029510">
    <property type="entry name" value="Ald_DH_CS_GLU"/>
</dbReference>
<evidence type="ECO:0000256" key="7">
    <source>
        <dbReference type="RuleBase" id="RU003345"/>
    </source>
</evidence>
<dbReference type="Proteomes" id="UP000076584">
    <property type="component" value="Unassembled WGS sequence"/>
</dbReference>
<dbReference type="EMBL" id="LFIW01001369">
    <property type="protein sequence ID" value="KZL82678.1"/>
    <property type="molecule type" value="Genomic_DNA"/>
</dbReference>
<comment type="similarity">
    <text evidence="1 7">Belongs to the aldehyde dehydrogenase family.</text>
</comment>
<dbReference type="InterPro" id="IPR015590">
    <property type="entry name" value="Aldehyde_DH_dom"/>
</dbReference>
<dbReference type="PROSITE" id="PS00070">
    <property type="entry name" value="ALDEHYDE_DEHYDR_CYS"/>
    <property type="match status" value="1"/>
</dbReference>
<dbReference type="PANTHER" id="PTHR11699">
    <property type="entry name" value="ALDEHYDE DEHYDROGENASE-RELATED"/>
    <property type="match status" value="1"/>
</dbReference>
<name>A0A161WE71_COLIC</name>
<dbReference type="GO" id="GO:0019413">
    <property type="term" value="P:acetate biosynthetic process"/>
    <property type="evidence" value="ECO:0007669"/>
    <property type="project" value="UniProtKB-ARBA"/>
</dbReference>
<dbReference type="InterPro" id="IPR016161">
    <property type="entry name" value="Ald_DH/histidinol_DH"/>
</dbReference>
<dbReference type="FunFam" id="3.40.309.10:FF:000001">
    <property type="entry name" value="Mitochondrial aldehyde dehydrogenase 2"/>
    <property type="match status" value="1"/>
</dbReference>
<evidence type="ECO:0000313" key="10">
    <source>
        <dbReference type="Proteomes" id="UP000076584"/>
    </source>
</evidence>
<evidence type="ECO:0000256" key="6">
    <source>
        <dbReference type="PROSITE-ProRule" id="PRU10007"/>
    </source>
</evidence>
<comment type="catalytic activity">
    <reaction evidence="5">
        <text>an aldehyde + NAD(+) + H2O = a carboxylate + NADH + 2 H(+)</text>
        <dbReference type="Rhea" id="RHEA:16185"/>
        <dbReference type="ChEBI" id="CHEBI:15377"/>
        <dbReference type="ChEBI" id="CHEBI:15378"/>
        <dbReference type="ChEBI" id="CHEBI:17478"/>
        <dbReference type="ChEBI" id="CHEBI:29067"/>
        <dbReference type="ChEBI" id="CHEBI:57540"/>
        <dbReference type="ChEBI" id="CHEBI:57945"/>
        <dbReference type="EC" id="1.2.1.3"/>
    </reaction>
</comment>